<protein>
    <submittedName>
        <fullName evidence="2">Alpha/beta hydrolase</fullName>
    </submittedName>
</protein>
<dbReference type="InterPro" id="IPR029058">
    <property type="entry name" value="AB_hydrolase_fold"/>
</dbReference>
<name>A0A3A6Q1U1_9EURY</name>
<keyword evidence="2" id="KW-0378">Hydrolase</keyword>
<dbReference type="InterPro" id="IPR050228">
    <property type="entry name" value="Carboxylesterase_BioH"/>
</dbReference>
<dbReference type="PANTHER" id="PTHR43194:SF2">
    <property type="entry name" value="PEROXISOMAL MEMBRANE PROTEIN LPX1"/>
    <property type="match status" value="1"/>
</dbReference>
<dbReference type="OrthoDB" id="7531at2157"/>
<dbReference type="RefSeq" id="WP_120083556.1">
    <property type="nucleotide sequence ID" value="NZ_QMDW01000004.1"/>
</dbReference>
<feature type="domain" description="AB hydrolase-1" evidence="1">
    <location>
        <begin position="24"/>
        <end position="244"/>
    </location>
</feature>
<evidence type="ECO:0000313" key="2">
    <source>
        <dbReference type="EMBL" id="RJX50759.1"/>
    </source>
</evidence>
<comment type="caution">
    <text evidence="2">The sequence shown here is derived from an EMBL/GenBank/DDBJ whole genome shotgun (WGS) entry which is preliminary data.</text>
</comment>
<dbReference type="InterPro" id="IPR000073">
    <property type="entry name" value="AB_hydrolase_1"/>
</dbReference>
<dbReference type="AlphaFoldDB" id="A0A3A6Q1U1"/>
<dbReference type="Proteomes" id="UP000281564">
    <property type="component" value="Unassembled WGS sequence"/>
</dbReference>
<accession>A0A3A6Q1U1</accession>
<sequence length="258" mass="27195">MESVTTADGTEIAVERYGDGPPLIALHGSAATGGSLQPIVSQLAADYTVIVPDRRGRGASGDGDDYHLDREIGDLQAIVAAIDGDPVVVAHSFGGLVALAAAPTLDIRRLILYEPAVTVGDGADPPLSAQVRSKVHAGNETEAMRLFFEAGSGISDVTAMPWWPEQINMAWIDTVIRELQAIEAFELSSLDFDTPMLLLIGEHGPDHLAEGAHAVEDAHAKSRHVEIDGVGHLGLLSKSERVAELVATFDDDPAAVGR</sequence>
<keyword evidence="3" id="KW-1185">Reference proteome</keyword>
<reference evidence="2 3" key="1">
    <citation type="submission" date="2018-06" db="EMBL/GenBank/DDBJ databases">
        <title>Halonotius sp. F13-13 a new haloarchaeeon isolated from a solar saltern from Isla Cristina, Huelva, Spain.</title>
        <authorList>
            <person name="Duran-Viseras A."/>
            <person name="Sanchez-Porro C."/>
            <person name="Ventosa A."/>
        </authorList>
    </citation>
    <scope>NUCLEOTIDE SEQUENCE [LARGE SCALE GENOMIC DNA]</scope>
    <source>
        <strain evidence="2 3">CECT 7525</strain>
    </source>
</reference>
<evidence type="ECO:0000313" key="3">
    <source>
        <dbReference type="Proteomes" id="UP000281564"/>
    </source>
</evidence>
<dbReference type="Pfam" id="PF12697">
    <property type="entry name" value="Abhydrolase_6"/>
    <property type="match status" value="1"/>
</dbReference>
<dbReference type="GO" id="GO:0016787">
    <property type="term" value="F:hydrolase activity"/>
    <property type="evidence" value="ECO:0007669"/>
    <property type="project" value="UniProtKB-KW"/>
</dbReference>
<dbReference type="Gene3D" id="3.40.50.1820">
    <property type="entry name" value="alpha/beta hydrolase"/>
    <property type="match status" value="1"/>
</dbReference>
<gene>
    <name evidence="2" type="ORF">DP106_03945</name>
</gene>
<organism evidence="2 3">
    <name type="scientific">Halonotius pteroides</name>
    <dbReference type="NCBI Taxonomy" id="268735"/>
    <lineage>
        <taxon>Archaea</taxon>
        <taxon>Methanobacteriati</taxon>
        <taxon>Methanobacteriota</taxon>
        <taxon>Stenosarchaea group</taxon>
        <taxon>Halobacteria</taxon>
        <taxon>Halobacteriales</taxon>
        <taxon>Haloferacaceae</taxon>
        <taxon>Halonotius</taxon>
    </lineage>
</organism>
<dbReference type="PANTHER" id="PTHR43194">
    <property type="entry name" value="HYDROLASE ALPHA/BETA FOLD FAMILY"/>
    <property type="match status" value="1"/>
</dbReference>
<dbReference type="EMBL" id="QMDW01000004">
    <property type="protein sequence ID" value="RJX50759.1"/>
    <property type="molecule type" value="Genomic_DNA"/>
</dbReference>
<proteinExistence type="predicted"/>
<evidence type="ECO:0000259" key="1">
    <source>
        <dbReference type="Pfam" id="PF12697"/>
    </source>
</evidence>
<dbReference type="SUPFAM" id="SSF53474">
    <property type="entry name" value="alpha/beta-Hydrolases"/>
    <property type="match status" value="1"/>
</dbReference>